<gene>
    <name evidence="15 19" type="primary">secA</name>
    <name evidence="19" type="ORF">IAA86_09115</name>
</gene>
<keyword evidence="13 15" id="KW-0811">Translocation</keyword>
<dbReference type="InterPro" id="IPR011115">
    <property type="entry name" value="SecA_DEAD"/>
</dbReference>
<evidence type="ECO:0000313" key="20">
    <source>
        <dbReference type="Proteomes" id="UP000886865"/>
    </source>
</evidence>
<keyword evidence="10 15" id="KW-0067">ATP-binding</keyword>
<evidence type="ECO:0000256" key="14">
    <source>
        <dbReference type="ARBA" id="ARBA00023136"/>
    </source>
</evidence>
<name>A0A9D1FJV9_9BACT</name>
<dbReference type="GO" id="GO:0005829">
    <property type="term" value="C:cytosol"/>
    <property type="evidence" value="ECO:0007669"/>
    <property type="project" value="TreeGrafter"/>
</dbReference>
<keyword evidence="9" id="KW-0862">Zinc</keyword>
<dbReference type="InterPro" id="IPR036670">
    <property type="entry name" value="SecA_X-link_sf"/>
</dbReference>
<sequence>MSLVDILLKIFKDPNERKINRIMPIVEHINALEEEFSKLTDDELKAKTLEFREILSKRETSNDFKKDRELEKAALDSILPEAFATVREAGKRVLNMRHFDVQLIGGIFLHNGHIAQMRTGEGKTLVATLPAYLNALTGKGVHIITVNDYLAKRDRDWMGKIFEFLGLTVGVILSQGSQSGDFEAKKAAYACDITYGTNNEFGFDYLRDNMSTSLEALVQRPYNYAIIDEVDSILIDEARTPLIISGRLEKSAQTYKLMAQIAPQLNKVQHYEVDEKNKNIILTEEGIDKACELLGVSDLFDIQTQYAHHLLQALKAKELFIKDTDYVVKNNEVMIVDEFTGRIMEGRRWSEGLHQAIEAKEGVPIQDETQTLASITFQNLFRLYPKLSGMTGTAMTEEAEFGKIYNLPCTEIPTNKPDIRINYPDVIYKTKEMKYQKVADEIEQMAKMGRPTLVGTISIEKSEYLSDILKKRGIKHNVLNAKAHEREAYIIAQAGRVNAVTIATNMAGRGTDILLGGNPEYLAKEELDKMGITVDSPDYEQHKEAALERARKITQEEHDKVVSLGGLHVIGTERHESRRIDNQLRGRAARQGDPGSTKFFLSLEDDLMRIFGGDKISALMNMLNIEEDMAIENPLITRQIESAQKKVETYHFDIRKSVLEYDDVINIQREKFYIQRRKVLASKSLKSDIDYMINLEVDKILKQYISPDMPPAEYVKDDIKMLTNEIHLVFPQLSGVGVDDLMEKRYQEMSDYLKNLVNGAYRDMEESSVESFNDVMQRYGSPDTPKQEAFSDNNVMRTLERDILLQVIDSKWIDHLNNIDALKDSIGLVAYGQKDPLIEYKKEAFNLFNAMMSDIQSETVRHLFRARFGIQILDENQNALEDIPFVDEDFEPETELTRALKNSTPNYVDEQPQEDMPKVGRNGQCPCGSGLKYKKCCGKDKF</sequence>
<dbReference type="GO" id="GO:0005886">
    <property type="term" value="C:plasma membrane"/>
    <property type="evidence" value="ECO:0007669"/>
    <property type="project" value="UniProtKB-SubCell"/>
</dbReference>
<dbReference type="GO" id="GO:0008564">
    <property type="term" value="F:protein-exporting ATPase activity"/>
    <property type="evidence" value="ECO:0007669"/>
    <property type="project" value="UniProtKB-EC"/>
</dbReference>
<dbReference type="EC" id="7.4.2.8" evidence="15"/>
<dbReference type="FunFam" id="3.40.50.300:FF:000113">
    <property type="entry name" value="Preprotein translocase subunit SecA"/>
    <property type="match status" value="1"/>
</dbReference>
<dbReference type="NCBIfam" id="TIGR00963">
    <property type="entry name" value="secA"/>
    <property type="match status" value="1"/>
</dbReference>
<dbReference type="GO" id="GO:0031522">
    <property type="term" value="C:cell envelope Sec protein transport complex"/>
    <property type="evidence" value="ECO:0007669"/>
    <property type="project" value="TreeGrafter"/>
</dbReference>
<dbReference type="Proteomes" id="UP000886865">
    <property type="component" value="Unassembled WGS sequence"/>
</dbReference>
<dbReference type="GO" id="GO:0006605">
    <property type="term" value="P:protein targeting"/>
    <property type="evidence" value="ECO:0007669"/>
    <property type="project" value="UniProtKB-UniRule"/>
</dbReference>
<keyword evidence="14 15" id="KW-0472">Membrane</keyword>
<comment type="caution">
    <text evidence="19">The sequence shown here is derived from an EMBL/GenBank/DDBJ whole genome shotgun (WGS) entry which is preliminary data.</text>
</comment>
<dbReference type="PROSITE" id="PS51196">
    <property type="entry name" value="SECA_MOTOR_DEAD"/>
    <property type="match status" value="1"/>
</dbReference>
<dbReference type="Gene3D" id="1.10.3060.10">
    <property type="entry name" value="Helical scaffold and wing domains of SecA"/>
    <property type="match status" value="1"/>
</dbReference>
<dbReference type="PANTHER" id="PTHR30612">
    <property type="entry name" value="SECA INNER MEMBRANE COMPONENT OF SEC PROTEIN SECRETION SYSTEM"/>
    <property type="match status" value="1"/>
</dbReference>
<dbReference type="NCBIfam" id="NF009538">
    <property type="entry name" value="PRK12904.1"/>
    <property type="match status" value="1"/>
</dbReference>
<comment type="subcellular location">
    <subcellularLocation>
        <location evidence="15">Cell membrane</location>
        <topology evidence="15">Peripheral membrane protein</topology>
        <orientation evidence="15">Cytoplasmic side</orientation>
    </subcellularLocation>
    <subcellularLocation>
        <location evidence="15">Cytoplasm</location>
    </subcellularLocation>
    <subcellularLocation>
        <location evidence="2">Membrane</location>
        <topology evidence="2">Peripheral membrane protein</topology>
    </subcellularLocation>
    <text evidence="15">Distribution is 50-50.</text>
</comment>
<dbReference type="InterPro" id="IPR020937">
    <property type="entry name" value="SecA_CS"/>
</dbReference>
<dbReference type="FunFam" id="3.90.1440.10:FF:000003">
    <property type="entry name" value="Preprotein translocase SecA subunit"/>
    <property type="match status" value="1"/>
</dbReference>
<evidence type="ECO:0000256" key="4">
    <source>
        <dbReference type="ARBA" id="ARBA00022448"/>
    </source>
</evidence>
<comment type="subunit">
    <text evidence="15">Monomer and homodimer. Part of the essential Sec protein translocation apparatus which comprises SecA, SecYEG and auxiliary proteins SecDF. Other proteins may also be involved.</text>
</comment>
<keyword evidence="11 15" id="KW-0653">Protein transport</keyword>
<keyword evidence="8 15" id="KW-0547">Nucleotide-binding</keyword>
<dbReference type="InterPro" id="IPR036266">
    <property type="entry name" value="SecA_Wing/Scaffold_sf"/>
</dbReference>
<dbReference type="GO" id="GO:0046872">
    <property type="term" value="F:metal ion binding"/>
    <property type="evidence" value="ECO:0007669"/>
    <property type="project" value="UniProtKB-KW"/>
</dbReference>
<dbReference type="GO" id="GO:0005524">
    <property type="term" value="F:ATP binding"/>
    <property type="evidence" value="ECO:0007669"/>
    <property type="project" value="UniProtKB-UniRule"/>
</dbReference>
<evidence type="ECO:0000256" key="9">
    <source>
        <dbReference type="ARBA" id="ARBA00022833"/>
    </source>
</evidence>
<evidence type="ECO:0000256" key="5">
    <source>
        <dbReference type="ARBA" id="ARBA00022475"/>
    </source>
</evidence>
<feature type="binding site" evidence="15">
    <location>
        <position position="512"/>
    </location>
    <ligand>
        <name>ATP</name>
        <dbReference type="ChEBI" id="CHEBI:30616"/>
    </ligand>
</feature>
<dbReference type="AlphaFoldDB" id="A0A9D1FJV9"/>
<protein>
    <recommendedName>
        <fullName evidence="15 16">Protein translocase subunit SecA</fullName>
        <ecNumber evidence="15">7.4.2.8</ecNumber>
    </recommendedName>
</protein>
<dbReference type="PRINTS" id="PR00906">
    <property type="entry name" value="SECA"/>
</dbReference>
<evidence type="ECO:0000313" key="19">
    <source>
        <dbReference type="EMBL" id="HIS75161.1"/>
    </source>
</evidence>
<proteinExistence type="inferred from homology"/>
<comment type="cofactor">
    <cofactor evidence="1">
        <name>Zn(2+)</name>
        <dbReference type="ChEBI" id="CHEBI:29105"/>
    </cofactor>
</comment>
<dbReference type="PROSITE" id="PS51192">
    <property type="entry name" value="HELICASE_ATP_BIND_1"/>
    <property type="match status" value="1"/>
</dbReference>
<feature type="domain" description="SecA family profile" evidence="18">
    <location>
        <begin position="4"/>
        <end position="632"/>
    </location>
</feature>
<feature type="binding site" evidence="15">
    <location>
        <begin position="120"/>
        <end position="124"/>
    </location>
    <ligand>
        <name>ATP</name>
        <dbReference type="ChEBI" id="CHEBI:30616"/>
    </ligand>
</feature>
<keyword evidence="12 15" id="KW-1278">Translocase</keyword>
<accession>A0A9D1FJV9</accession>
<evidence type="ECO:0000256" key="6">
    <source>
        <dbReference type="ARBA" id="ARBA00022490"/>
    </source>
</evidence>
<keyword evidence="5 15" id="KW-1003">Cell membrane</keyword>
<dbReference type="Pfam" id="PF21090">
    <property type="entry name" value="P-loop_SecA"/>
    <property type="match status" value="1"/>
</dbReference>
<evidence type="ECO:0000256" key="3">
    <source>
        <dbReference type="ARBA" id="ARBA00007650"/>
    </source>
</evidence>
<dbReference type="Pfam" id="PF07517">
    <property type="entry name" value="SecA_DEAD"/>
    <property type="match status" value="1"/>
</dbReference>
<keyword evidence="6 15" id="KW-0963">Cytoplasm</keyword>
<evidence type="ECO:0000259" key="18">
    <source>
        <dbReference type="PROSITE" id="PS51196"/>
    </source>
</evidence>
<evidence type="ECO:0000256" key="8">
    <source>
        <dbReference type="ARBA" id="ARBA00022741"/>
    </source>
</evidence>
<evidence type="ECO:0000256" key="7">
    <source>
        <dbReference type="ARBA" id="ARBA00022723"/>
    </source>
</evidence>
<feature type="binding site" evidence="15">
    <location>
        <position position="102"/>
    </location>
    <ligand>
        <name>ATP</name>
        <dbReference type="ChEBI" id="CHEBI:30616"/>
    </ligand>
</feature>
<comment type="similarity">
    <text evidence="3 15 16">Belongs to the SecA family.</text>
</comment>
<evidence type="ECO:0000256" key="11">
    <source>
        <dbReference type="ARBA" id="ARBA00022927"/>
    </source>
</evidence>
<dbReference type="CDD" id="cd18803">
    <property type="entry name" value="SF2_C_secA"/>
    <property type="match status" value="1"/>
</dbReference>
<dbReference type="SMART" id="SM00958">
    <property type="entry name" value="SecA_PP_bind"/>
    <property type="match status" value="1"/>
</dbReference>
<dbReference type="HAMAP" id="MF_01382">
    <property type="entry name" value="SecA"/>
    <property type="match status" value="1"/>
</dbReference>
<dbReference type="SUPFAM" id="SSF81886">
    <property type="entry name" value="Helical scaffold and wing domains of SecA"/>
    <property type="match status" value="1"/>
</dbReference>
<dbReference type="SUPFAM" id="SSF81767">
    <property type="entry name" value="Pre-protein crosslinking domain of SecA"/>
    <property type="match status" value="1"/>
</dbReference>
<evidence type="ECO:0000256" key="1">
    <source>
        <dbReference type="ARBA" id="ARBA00001947"/>
    </source>
</evidence>
<dbReference type="GO" id="GO:0043952">
    <property type="term" value="P:protein transport by the Sec complex"/>
    <property type="evidence" value="ECO:0007669"/>
    <property type="project" value="UniProtKB-ARBA"/>
</dbReference>
<dbReference type="EMBL" id="DVJQ01000076">
    <property type="protein sequence ID" value="HIS75161.1"/>
    <property type="molecule type" value="Genomic_DNA"/>
</dbReference>
<dbReference type="InterPro" id="IPR027417">
    <property type="entry name" value="P-loop_NTPase"/>
</dbReference>
<keyword evidence="7" id="KW-0479">Metal-binding</keyword>
<comment type="catalytic activity">
    <reaction evidence="15">
        <text>ATP + H2O + cellular proteinSide 1 = ADP + phosphate + cellular proteinSide 2.</text>
        <dbReference type="EC" id="7.4.2.8"/>
    </reaction>
</comment>
<dbReference type="InterPro" id="IPR014001">
    <property type="entry name" value="Helicase_ATP-bd"/>
</dbReference>
<dbReference type="Pfam" id="PF01043">
    <property type="entry name" value="SecA_PP_bind"/>
    <property type="match status" value="1"/>
</dbReference>
<dbReference type="InterPro" id="IPR014018">
    <property type="entry name" value="SecA_motor_DEAD"/>
</dbReference>
<dbReference type="GO" id="GO:0017038">
    <property type="term" value="P:protein import"/>
    <property type="evidence" value="ECO:0007669"/>
    <property type="project" value="InterPro"/>
</dbReference>
<dbReference type="SUPFAM" id="SSF52540">
    <property type="entry name" value="P-loop containing nucleoside triphosphate hydrolases"/>
    <property type="match status" value="2"/>
</dbReference>
<dbReference type="Gene3D" id="3.40.50.300">
    <property type="entry name" value="P-loop containing nucleotide triphosphate hydrolases"/>
    <property type="match status" value="2"/>
</dbReference>
<reference evidence="19" key="2">
    <citation type="journal article" date="2021" name="PeerJ">
        <title>Extensive microbial diversity within the chicken gut microbiome revealed by metagenomics and culture.</title>
        <authorList>
            <person name="Gilroy R."/>
            <person name="Ravi A."/>
            <person name="Getino M."/>
            <person name="Pursley I."/>
            <person name="Horton D.L."/>
            <person name="Alikhan N.F."/>
            <person name="Baker D."/>
            <person name="Gharbi K."/>
            <person name="Hall N."/>
            <person name="Watson M."/>
            <person name="Adriaenssens E.M."/>
            <person name="Foster-Nyarko E."/>
            <person name="Jarju S."/>
            <person name="Secka A."/>
            <person name="Antonio M."/>
            <person name="Oren A."/>
            <person name="Chaudhuri R.R."/>
            <person name="La Ragione R."/>
            <person name="Hildebrand F."/>
            <person name="Pallen M.J."/>
        </authorList>
    </citation>
    <scope>NUCLEOTIDE SEQUENCE</scope>
    <source>
        <strain evidence="19">CHK152-2871</strain>
    </source>
</reference>
<evidence type="ECO:0000256" key="10">
    <source>
        <dbReference type="ARBA" id="ARBA00022840"/>
    </source>
</evidence>
<reference evidence="19" key="1">
    <citation type="submission" date="2020-10" db="EMBL/GenBank/DDBJ databases">
        <authorList>
            <person name="Gilroy R."/>
        </authorList>
    </citation>
    <scope>NUCLEOTIDE SEQUENCE</scope>
    <source>
        <strain evidence="19">CHK152-2871</strain>
    </source>
</reference>
<dbReference type="InterPro" id="IPR011130">
    <property type="entry name" value="SecA_preprotein_X-link_dom"/>
</dbReference>
<dbReference type="InterPro" id="IPR011116">
    <property type="entry name" value="SecA_Wing/Scaffold"/>
</dbReference>
<dbReference type="Gene3D" id="3.90.1440.10">
    <property type="entry name" value="SecA, preprotein cross-linking domain"/>
    <property type="match status" value="1"/>
</dbReference>
<dbReference type="Pfam" id="PF07516">
    <property type="entry name" value="SecA_SW"/>
    <property type="match status" value="1"/>
</dbReference>
<dbReference type="PROSITE" id="PS01312">
    <property type="entry name" value="SECA"/>
    <property type="match status" value="1"/>
</dbReference>
<dbReference type="CDD" id="cd17928">
    <property type="entry name" value="DEXDc_SecA"/>
    <property type="match status" value="1"/>
</dbReference>
<evidence type="ECO:0000256" key="13">
    <source>
        <dbReference type="ARBA" id="ARBA00023010"/>
    </source>
</evidence>
<evidence type="ECO:0000256" key="15">
    <source>
        <dbReference type="HAMAP-Rule" id="MF_01382"/>
    </source>
</evidence>
<evidence type="ECO:0000259" key="17">
    <source>
        <dbReference type="PROSITE" id="PS51192"/>
    </source>
</evidence>
<dbReference type="Pfam" id="PF02810">
    <property type="entry name" value="SEC-C"/>
    <property type="match status" value="1"/>
</dbReference>
<comment type="function">
    <text evidence="15">Part of the Sec protein translocase complex. Interacts with the SecYEG preprotein conducting channel. Has a central role in coupling the hydrolysis of ATP to the transfer of proteins into and across the cell membrane, serving as an ATP-driven molecular motor driving the stepwise translocation of polypeptide chains across the membrane.</text>
</comment>
<evidence type="ECO:0000256" key="2">
    <source>
        <dbReference type="ARBA" id="ARBA00004170"/>
    </source>
</evidence>
<dbReference type="PANTHER" id="PTHR30612:SF0">
    <property type="entry name" value="CHLOROPLAST PROTEIN-TRANSPORTING ATPASE"/>
    <property type="match status" value="1"/>
</dbReference>
<dbReference type="InterPro" id="IPR044722">
    <property type="entry name" value="SecA_SF2_C"/>
</dbReference>
<feature type="domain" description="Helicase ATP-binding" evidence="17">
    <location>
        <begin position="104"/>
        <end position="282"/>
    </location>
</feature>
<dbReference type="InterPro" id="IPR004027">
    <property type="entry name" value="SEC_C_motif"/>
</dbReference>
<dbReference type="InterPro" id="IPR000185">
    <property type="entry name" value="SecA"/>
</dbReference>
<evidence type="ECO:0000256" key="16">
    <source>
        <dbReference type="RuleBase" id="RU003874"/>
    </source>
</evidence>
<evidence type="ECO:0000256" key="12">
    <source>
        <dbReference type="ARBA" id="ARBA00022967"/>
    </source>
</evidence>
<organism evidence="19 20">
    <name type="scientific">Candidatus Galligastranaerophilus intestinavium</name>
    <dbReference type="NCBI Taxonomy" id="2840836"/>
    <lineage>
        <taxon>Bacteria</taxon>
        <taxon>Candidatus Galligastranaerophilus</taxon>
    </lineage>
</organism>
<dbReference type="SMART" id="SM00957">
    <property type="entry name" value="SecA_DEAD"/>
    <property type="match status" value="1"/>
</dbReference>
<keyword evidence="4 15" id="KW-0813">Transport</keyword>
<dbReference type="GO" id="GO:0065002">
    <property type="term" value="P:intracellular protein transmembrane transport"/>
    <property type="evidence" value="ECO:0007669"/>
    <property type="project" value="UniProtKB-UniRule"/>
</dbReference>